<reference evidence="2" key="1">
    <citation type="journal article" date="2020" name="Nature">
        <title>Giant virus diversity and host interactions through global metagenomics.</title>
        <authorList>
            <person name="Schulz F."/>
            <person name="Roux S."/>
            <person name="Paez-Espino D."/>
            <person name="Jungbluth S."/>
            <person name="Walsh D.A."/>
            <person name="Denef V.J."/>
            <person name="McMahon K.D."/>
            <person name="Konstantinidis K.T."/>
            <person name="Eloe-Fadrosh E.A."/>
            <person name="Kyrpides N.C."/>
            <person name="Woyke T."/>
        </authorList>
    </citation>
    <scope>NUCLEOTIDE SEQUENCE</scope>
    <source>
        <strain evidence="2">GVMAG-M-3300001351-8</strain>
    </source>
</reference>
<keyword evidence="1" id="KW-0812">Transmembrane</keyword>
<name>A0A6C0ENZ4_9ZZZZ</name>
<organism evidence="2">
    <name type="scientific">viral metagenome</name>
    <dbReference type="NCBI Taxonomy" id="1070528"/>
    <lineage>
        <taxon>unclassified sequences</taxon>
        <taxon>metagenomes</taxon>
        <taxon>organismal metagenomes</taxon>
    </lineage>
</organism>
<keyword evidence="1" id="KW-0472">Membrane</keyword>
<dbReference type="AlphaFoldDB" id="A0A6C0ENZ4"/>
<feature type="transmembrane region" description="Helical" evidence="1">
    <location>
        <begin position="12"/>
        <end position="32"/>
    </location>
</feature>
<keyword evidence="1" id="KW-1133">Transmembrane helix</keyword>
<sequence>MWTLNLIIRYLRFVFNTVLFLFFAIPCYFIAWNDTIRIRFCHILNYFWNSNTELLYFYKVIVINNELLNTEKINFINANHTYNCDYLLLTYLFYRNTINYYKYSSVSINTIIGFIDKVVLTIINACFINNGSYITPVRNSIKKWYNSNYNRYIIIHFEGVAKTDFKGPNNYKYVIHPKYQAFRTILKFLPKDIHFINDINIIYTQNNTLLKCSNKELILKLINNEDVKIYLEINKYPIPTFDITEEWLDDLYQKKEIQIQKLMEKYNIMDNL</sequence>
<evidence type="ECO:0000256" key="1">
    <source>
        <dbReference type="SAM" id="Phobius"/>
    </source>
</evidence>
<protein>
    <recommendedName>
        <fullName evidence="3">Phospholipid/glycerol acyltransferase domain-containing protein</fullName>
    </recommendedName>
</protein>
<evidence type="ECO:0008006" key="3">
    <source>
        <dbReference type="Google" id="ProtNLM"/>
    </source>
</evidence>
<dbReference type="EMBL" id="MN738868">
    <property type="protein sequence ID" value="QHT29075.1"/>
    <property type="molecule type" value="Genomic_DNA"/>
</dbReference>
<accession>A0A6C0ENZ4</accession>
<evidence type="ECO:0000313" key="2">
    <source>
        <dbReference type="EMBL" id="QHT29075.1"/>
    </source>
</evidence>
<proteinExistence type="predicted"/>